<evidence type="ECO:0000313" key="3">
    <source>
        <dbReference type="Proteomes" id="UP001499938"/>
    </source>
</evidence>
<gene>
    <name evidence="2" type="ORF">GCM10009811_35970</name>
</gene>
<dbReference type="PANTHER" id="PTHR35004:SF7">
    <property type="entry name" value="INTEGRASE PROTEIN"/>
    <property type="match status" value="1"/>
</dbReference>
<dbReference type="InterPro" id="IPR001584">
    <property type="entry name" value="Integrase_cat-core"/>
</dbReference>
<protein>
    <recommendedName>
        <fullName evidence="1">Integrase catalytic domain-containing protein</fullName>
    </recommendedName>
</protein>
<evidence type="ECO:0000259" key="1">
    <source>
        <dbReference type="PROSITE" id="PS50994"/>
    </source>
</evidence>
<reference evidence="2 3" key="1">
    <citation type="journal article" date="2019" name="Int. J. Syst. Evol. Microbiol.">
        <title>The Global Catalogue of Microorganisms (GCM) 10K type strain sequencing project: providing services to taxonomists for standard genome sequencing and annotation.</title>
        <authorList>
            <consortium name="The Broad Institute Genomics Platform"/>
            <consortium name="The Broad Institute Genome Sequencing Center for Infectious Disease"/>
            <person name="Wu L."/>
            <person name="Ma J."/>
        </authorList>
    </citation>
    <scope>NUCLEOTIDE SEQUENCE [LARGE SCALE GENOMIC DNA]</scope>
    <source>
        <strain evidence="2 3">JCM 15592</strain>
    </source>
</reference>
<dbReference type="EMBL" id="BAAAPO010000063">
    <property type="protein sequence ID" value="GAA1809619.1"/>
    <property type="molecule type" value="Genomic_DNA"/>
</dbReference>
<feature type="domain" description="Integrase catalytic" evidence="1">
    <location>
        <begin position="113"/>
        <end position="300"/>
    </location>
</feature>
<dbReference type="InterPro" id="IPR036397">
    <property type="entry name" value="RNaseH_sf"/>
</dbReference>
<proteinExistence type="predicted"/>
<name>A0ABN2M4N6_9MICO</name>
<dbReference type="PROSITE" id="PS50994">
    <property type="entry name" value="INTEGRASE"/>
    <property type="match status" value="1"/>
</dbReference>
<dbReference type="Proteomes" id="UP001499938">
    <property type="component" value="Unassembled WGS sequence"/>
</dbReference>
<sequence length="507" mass="53928">MKNMREELDIITAYENVGTYRGAAEVCGTTHKTVKRVVERHASGEVRPGREPRPANYECVRDLVAEAVRSARGRVSAKRLLPRARAAGYAGSPRNFRRLVAAEKKTFRAERGHPRRPAVWAPGEHLVIDWGVVAGVHVFCAVLAWSRFRFVRFAADEKAATTMGMLAECFEVIGGAPKVVLADRMGCLKGGVVANRVVPTSEYVRFATHYRFRPDFCEAADPASKGIVENLVGYGKSDLLRPLLLEHAERLGGDETAAAATVLADLAAANRAAAEWCEQVNATEHSETCTVPKERLVTEAGLLTPLPSLRPRIGPAPATRKVDKLSTIRWGSARYSAPKALVGAQVAVIVDGARVLLIDPATGVVHAEHPLLGPGATSILDDHYGGPRPATPVRAIRPRTVAEQQFCALGPAAEAFIAGAAAAGHTRLGPELADLNALTAAHGEAAVTAALERAVAFGRWKASDVRSILQAGLGVASPRSAGDALVVDLPVAHPRSLTEYAPTAVSS</sequence>
<dbReference type="RefSeq" id="WP_344088948.1">
    <property type="nucleotide sequence ID" value="NZ_BAAAPO010000063.1"/>
</dbReference>
<keyword evidence="3" id="KW-1185">Reference proteome</keyword>
<evidence type="ECO:0000313" key="2">
    <source>
        <dbReference type="EMBL" id="GAA1809619.1"/>
    </source>
</evidence>
<dbReference type="SUPFAM" id="SSF53098">
    <property type="entry name" value="Ribonuclease H-like"/>
    <property type="match status" value="1"/>
</dbReference>
<dbReference type="PANTHER" id="PTHR35004">
    <property type="entry name" value="TRANSPOSASE RV3428C-RELATED"/>
    <property type="match status" value="1"/>
</dbReference>
<organism evidence="2 3">
    <name type="scientific">Nostocoides veronense</name>
    <dbReference type="NCBI Taxonomy" id="330836"/>
    <lineage>
        <taxon>Bacteria</taxon>
        <taxon>Bacillati</taxon>
        <taxon>Actinomycetota</taxon>
        <taxon>Actinomycetes</taxon>
        <taxon>Micrococcales</taxon>
        <taxon>Intrasporangiaceae</taxon>
        <taxon>Nostocoides</taxon>
    </lineage>
</organism>
<dbReference type="Gene3D" id="3.30.420.10">
    <property type="entry name" value="Ribonuclease H-like superfamily/Ribonuclease H"/>
    <property type="match status" value="1"/>
</dbReference>
<dbReference type="InterPro" id="IPR012337">
    <property type="entry name" value="RNaseH-like_sf"/>
</dbReference>
<comment type="caution">
    <text evidence="2">The sequence shown here is derived from an EMBL/GenBank/DDBJ whole genome shotgun (WGS) entry which is preliminary data.</text>
</comment>
<accession>A0ABN2M4N6</accession>
<dbReference type="NCBIfam" id="NF033546">
    <property type="entry name" value="transpos_IS21"/>
    <property type="match status" value="1"/>
</dbReference>